<dbReference type="AlphaFoldDB" id="A0A9K3LDR7"/>
<keyword evidence="2" id="KW-1185">Reference proteome</keyword>
<reference evidence="1" key="1">
    <citation type="journal article" date="2021" name="Sci. Rep.">
        <title>Diploid genomic architecture of Nitzschia inconspicua, an elite biomass production diatom.</title>
        <authorList>
            <person name="Oliver A."/>
            <person name="Podell S."/>
            <person name="Pinowska A."/>
            <person name="Traller J.C."/>
            <person name="Smith S.R."/>
            <person name="McClure R."/>
            <person name="Beliaev A."/>
            <person name="Bohutskyi P."/>
            <person name="Hill E.A."/>
            <person name="Rabines A."/>
            <person name="Zheng H."/>
            <person name="Allen L.Z."/>
            <person name="Kuo A."/>
            <person name="Grigoriev I.V."/>
            <person name="Allen A.E."/>
            <person name="Hazlebeck D."/>
            <person name="Allen E.E."/>
        </authorList>
    </citation>
    <scope>NUCLEOTIDE SEQUENCE</scope>
    <source>
        <strain evidence="1">Hildebrandi</strain>
    </source>
</reference>
<evidence type="ECO:0000313" key="1">
    <source>
        <dbReference type="EMBL" id="KAG7359940.1"/>
    </source>
</evidence>
<sequence>MAPNNRNTDVATERQGRSKFFSAPTFIQGKKKNLLEPFIFMNEKLVERGCCVNKSTCKVMKCHCLQILSDEVFCTAVAEYQVMFYTKNKVEQKKVVIEWLRNADANTKSFRIPFICEPLLDCDYSPLRKVGVCLNAIMDIVAKGREFWRSCLEHHTNGTYPVHKNLGRMSNRKRQFLQNYGKELDEHFEELKREAEPIATRYVREVTGESTLRDGEDNMLYLPPFMTMRRCYGKFCLEKRGMRVITTNNGNTSVVPATPNGETKRVPSWSGYCTYWKDNYRNLRIRKPTEDICNYCYKIYNFDKFRSTTKESSVAEEEKEPENLEGLVEERVHQYEEEDGVDFDQFGNDGIDLDAPITVTKDVEEMELKLLEAAMHGRKARAMRALVNQKISLARKDQKEEVPHSERVYTLIADFCQNMELPHFGAEQPGETYYLTPPKLEGFGVADVSHI</sequence>
<reference evidence="1" key="2">
    <citation type="submission" date="2021-04" db="EMBL/GenBank/DDBJ databases">
        <authorList>
            <person name="Podell S."/>
        </authorList>
    </citation>
    <scope>NUCLEOTIDE SEQUENCE</scope>
    <source>
        <strain evidence="1">Hildebrandi</strain>
    </source>
</reference>
<dbReference type="EMBL" id="JAGRRH010000013">
    <property type="protein sequence ID" value="KAG7359940.1"/>
    <property type="molecule type" value="Genomic_DNA"/>
</dbReference>
<comment type="caution">
    <text evidence="1">The sequence shown here is derived from an EMBL/GenBank/DDBJ whole genome shotgun (WGS) entry which is preliminary data.</text>
</comment>
<accession>A0A9K3LDR7</accession>
<name>A0A9K3LDR7_9STRA</name>
<gene>
    <name evidence="1" type="ORF">IV203_035038</name>
</gene>
<proteinExistence type="predicted"/>
<dbReference type="Proteomes" id="UP000693970">
    <property type="component" value="Unassembled WGS sequence"/>
</dbReference>
<organism evidence="1 2">
    <name type="scientific">Nitzschia inconspicua</name>
    <dbReference type="NCBI Taxonomy" id="303405"/>
    <lineage>
        <taxon>Eukaryota</taxon>
        <taxon>Sar</taxon>
        <taxon>Stramenopiles</taxon>
        <taxon>Ochrophyta</taxon>
        <taxon>Bacillariophyta</taxon>
        <taxon>Bacillariophyceae</taxon>
        <taxon>Bacillariophycidae</taxon>
        <taxon>Bacillariales</taxon>
        <taxon>Bacillariaceae</taxon>
        <taxon>Nitzschia</taxon>
    </lineage>
</organism>
<evidence type="ECO:0000313" key="2">
    <source>
        <dbReference type="Proteomes" id="UP000693970"/>
    </source>
</evidence>
<protein>
    <submittedName>
        <fullName evidence="1">Uncharacterized protein</fullName>
    </submittedName>
</protein>